<evidence type="ECO:0000256" key="4">
    <source>
        <dbReference type="ARBA" id="ARBA00023277"/>
    </source>
</evidence>
<evidence type="ECO:0000259" key="5">
    <source>
        <dbReference type="Pfam" id="PF01370"/>
    </source>
</evidence>
<sequence>MIIVTGGAGFVGRNIIKKLNEVEKKEILVVDNLSNGKKYRNLMNLDISDYLDKDYFINKLLDNPSYFKNIEVVFHEGACSNTREWNGKYLMKNNYEYSKLLLFYCIKYEIPFIYASSASVYGSNMCNVYCRNNKIINSIENPVTMYGYSKFLFDRYVHNILPKVKSQVCGLRYFNIYGPHEFHKGRMASVILNIYKKVKNKESPILFVGSKNFKRDFVYIDDIVNVNLWIWYNKISGIFDCGTGHARSFEFVTSIVLNLLNYNTIKYVTMPKEIQKYYQYFTKANISQLQGIGYENKFIDVNEGIYKYLNWLNLYMCMIVYYFV</sequence>
<protein>
    <submittedName>
        <fullName evidence="6">ADP-L-glycero-D-manno-heptose-6-epimerase</fullName>
    </submittedName>
</protein>
<keyword evidence="3" id="KW-0413">Isomerase</keyword>
<dbReference type="OrthoDB" id="9803010at2"/>
<dbReference type="Gene3D" id="3.90.25.10">
    <property type="entry name" value="UDP-galactose 4-epimerase, domain 1"/>
    <property type="match status" value="1"/>
</dbReference>
<dbReference type="InterPro" id="IPR001509">
    <property type="entry name" value="Epimerase_deHydtase"/>
</dbReference>
<gene>
    <name evidence="6" type="primary">hldD</name>
    <name evidence="6" type="synonym">rfaD</name>
    <name evidence="6" type="ordered locus">BVAF_610</name>
</gene>
<proteinExistence type="predicted"/>
<dbReference type="STRING" id="859654.BVAF_610"/>
<dbReference type="SUPFAM" id="SSF51735">
    <property type="entry name" value="NAD(P)-binding Rossmann-fold domains"/>
    <property type="match status" value="1"/>
</dbReference>
<comment type="pathway">
    <text evidence="1">Bacterial outer membrane biogenesis; LPS core biosynthesis.</text>
</comment>
<dbReference type="Proteomes" id="UP000007464">
    <property type="component" value="Chromosome"/>
</dbReference>
<dbReference type="EMBL" id="CP002189">
    <property type="protein sequence ID" value="ADV33981.1"/>
    <property type="molecule type" value="Genomic_DNA"/>
</dbReference>
<dbReference type="InterPro" id="IPR036291">
    <property type="entry name" value="NAD(P)-bd_dom_sf"/>
</dbReference>
<evidence type="ECO:0000256" key="2">
    <source>
        <dbReference type="ARBA" id="ARBA00022857"/>
    </source>
</evidence>
<dbReference type="NCBIfam" id="TIGR02197">
    <property type="entry name" value="heptose_epim"/>
    <property type="match status" value="1"/>
</dbReference>
<dbReference type="InterPro" id="IPR011912">
    <property type="entry name" value="Heptose_epim"/>
</dbReference>
<organism evidence="6 7">
    <name type="scientific">Blochmanniella vafra (strain BVAF)</name>
    <dbReference type="NCBI Taxonomy" id="859654"/>
    <lineage>
        <taxon>Bacteria</taxon>
        <taxon>Pseudomonadati</taxon>
        <taxon>Pseudomonadota</taxon>
        <taxon>Gammaproteobacteria</taxon>
        <taxon>Enterobacterales</taxon>
        <taxon>Enterobacteriaceae</taxon>
        <taxon>ant endosymbionts</taxon>
        <taxon>Candidatus Blochmanniella</taxon>
    </lineage>
</organism>
<dbReference type="HOGENOM" id="CLU_007383_1_3_6"/>
<accession>E8Q786</accession>
<dbReference type="GO" id="GO:0008712">
    <property type="term" value="F:ADP-glyceromanno-heptose 6-epimerase activity"/>
    <property type="evidence" value="ECO:0007669"/>
    <property type="project" value="InterPro"/>
</dbReference>
<dbReference type="UniPathway" id="UPA00958"/>
<dbReference type="AlphaFoldDB" id="E8Q786"/>
<evidence type="ECO:0000313" key="6">
    <source>
        <dbReference type="EMBL" id="ADV33981.1"/>
    </source>
</evidence>
<keyword evidence="7" id="KW-1185">Reference proteome</keyword>
<reference evidence="6 7" key="1">
    <citation type="journal article" date="2010" name="BMC Genomics">
        <title>Unprecedented loss of ammonia assimilation capability in a urease-encoding bacterial mutualist.</title>
        <authorList>
            <person name="Williams L.E."/>
            <person name="Wernegreen J.J."/>
        </authorList>
    </citation>
    <scope>NUCLEOTIDE SEQUENCE [LARGE SCALE GENOMIC DNA]</scope>
    <source>
        <strain evidence="6 7">BVAF</strain>
    </source>
</reference>
<dbReference type="GO" id="GO:0050661">
    <property type="term" value="F:NADP binding"/>
    <property type="evidence" value="ECO:0007669"/>
    <property type="project" value="InterPro"/>
</dbReference>
<evidence type="ECO:0000256" key="1">
    <source>
        <dbReference type="ARBA" id="ARBA00004713"/>
    </source>
</evidence>
<dbReference type="Gene3D" id="3.40.50.720">
    <property type="entry name" value="NAD(P)-binding Rossmann-like Domain"/>
    <property type="match status" value="1"/>
</dbReference>
<keyword evidence="2" id="KW-0521">NADP</keyword>
<keyword evidence="4" id="KW-0119">Carbohydrate metabolism</keyword>
<evidence type="ECO:0000313" key="7">
    <source>
        <dbReference type="Proteomes" id="UP000007464"/>
    </source>
</evidence>
<evidence type="ECO:0000256" key="3">
    <source>
        <dbReference type="ARBA" id="ARBA00023235"/>
    </source>
</evidence>
<dbReference type="Pfam" id="PF01370">
    <property type="entry name" value="Epimerase"/>
    <property type="match status" value="1"/>
</dbReference>
<name>E8Q786_BLOVB</name>
<feature type="domain" description="NAD-dependent epimerase/dehydratase" evidence="5">
    <location>
        <begin position="2"/>
        <end position="233"/>
    </location>
</feature>
<dbReference type="PANTHER" id="PTHR43103">
    <property type="entry name" value="NUCLEOSIDE-DIPHOSPHATE-SUGAR EPIMERASE"/>
    <property type="match status" value="1"/>
</dbReference>
<dbReference type="PANTHER" id="PTHR43103:SF3">
    <property type="entry name" value="ADP-L-GLYCERO-D-MANNO-HEPTOSE-6-EPIMERASE"/>
    <property type="match status" value="1"/>
</dbReference>
<dbReference type="GO" id="GO:0009244">
    <property type="term" value="P:lipopolysaccharide core region biosynthetic process"/>
    <property type="evidence" value="ECO:0007669"/>
    <property type="project" value="UniProtKB-UniPathway"/>
</dbReference>
<dbReference type="KEGG" id="bva:BVAF_610"/>
<dbReference type="RefSeq" id="WP_013516906.1">
    <property type="nucleotide sequence ID" value="NC_014909.2"/>
</dbReference>